<proteinExistence type="predicted"/>
<accession>A0A3N4IW71</accession>
<gene>
    <name evidence="1" type="ORF">BJ508DRAFT_411844</name>
</gene>
<name>A0A3N4IW71_ASCIM</name>
<keyword evidence="2" id="KW-1185">Reference proteome</keyword>
<evidence type="ECO:0000313" key="2">
    <source>
        <dbReference type="Proteomes" id="UP000275078"/>
    </source>
</evidence>
<protein>
    <submittedName>
        <fullName evidence="1">Uncharacterized protein</fullName>
    </submittedName>
</protein>
<reference evidence="1 2" key="1">
    <citation type="journal article" date="2018" name="Nat. Ecol. Evol.">
        <title>Pezizomycetes genomes reveal the molecular basis of ectomycorrhizal truffle lifestyle.</title>
        <authorList>
            <person name="Murat C."/>
            <person name="Payen T."/>
            <person name="Noel B."/>
            <person name="Kuo A."/>
            <person name="Morin E."/>
            <person name="Chen J."/>
            <person name="Kohler A."/>
            <person name="Krizsan K."/>
            <person name="Balestrini R."/>
            <person name="Da Silva C."/>
            <person name="Montanini B."/>
            <person name="Hainaut M."/>
            <person name="Levati E."/>
            <person name="Barry K.W."/>
            <person name="Belfiori B."/>
            <person name="Cichocki N."/>
            <person name="Clum A."/>
            <person name="Dockter R.B."/>
            <person name="Fauchery L."/>
            <person name="Guy J."/>
            <person name="Iotti M."/>
            <person name="Le Tacon F."/>
            <person name="Lindquist E.A."/>
            <person name="Lipzen A."/>
            <person name="Malagnac F."/>
            <person name="Mello A."/>
            <person name="Molinier V."/>
            <person name="Miyauchi S."/>
            <person name="Poulain J."/>
            <person name="Riccioni C."/>
            <person name="Rubini A."/>
            <person name="Sitrit Y."/>
            <person name="Splivallo R."/>
            <person name="Traeger S."/>
            <person name="Wang M."/>
            <person name="Zifcakova L."/>
            <person name="Wipf D."/>
            <person name="Zambonelli A."/>
            <person name="Paolocci F."/>
            <person name="Nowrousian M."/>
            <person name="Ottonello S."/>
            <person name="Baldrian P."/>
            <person name="Spatafora J.W."/>
            <person name="Henrissat B."/>
            <person name="Nagy L.G."/>
            <person name="Aury J.M."/>
            <person name="Wincker P."/>
            <person name="Grigoriev I.V."/>
            <person name="Bonfante P."/>
            <person name="Martin F.M."/>
        </authorList>
    </citation>
    <scope>NUCLEOTIDE SEQUENCE [LARGE SCALE GENOMIC DNA]</scope>
    <source>
        <strain evidence="1 2">RN42</strain>
    </source>
</reference>
<sequence length="261" mass="29863">MRANSQTDLGRLYGVYSQLLFLPPNDHGHDQFIHQNMLRNYLGAAFNADESMRYLWHLPADICRVALKYMKFYIDIFEPCLRTLSHAKASSPMTRSEVPALVHESICSAYLIVLSSLGADPEKSLYRRAQAGLLRQEQVRLVALAVERVVERLDPVCGLQFQFSTVKSLDSIRKCAELGELDMSKVDELLRKLWEEVQWAYGLISGFLTEERFRSKRLELLLLRYLDEDCGDSGSKVAEDLEVMNARMGSGFRQRPGRLKP</sequence>
<organism evidence="1 2">
    <name type="scientific">Ascobolus immersus RN42</name>
    <dbReference type="NCBI Taxonomy" id="1160509"/>
    <lineage>
        <taxon>Eukaryota</taxon>
        <taxon>Fungi</taxon>
        <taxon>Dikarya</taxon>
        <taxon>Ascomycota</taxon>
        <taxon>Pezizomycotina</taxon>
        <taxon>Pezizomycetes</taxon>
        <taxon>Pezizales</taxon>
        <taxon>Ascobolaceae</taxon>
        <taxon>Ascobolus</taxon>
    </lineage>
</organism>
<dbReference type="AlphaFoldDB" id="A0A3N4IW71"/>
<dbReference type="Proteomes" id="UP000275078">
    <property type="component" value="Unassembled WGS sequence"/>
</dbReference>
<evidence type="ECO:0000313" key="1">
    <source>
        <dbReference type="EMBL" id="RPA85874.1"/>
    </source>
</evidence>
<dbReference type="EMBL" id="ML119652">
    <property type="protein sequence ID" value="RPA85874.1"/>
    <property type="molecule type" value="Genomic_DNA"/>
</dbReference>